<evidence type="ECO:0000313" key="1">
    <source>
        <dbReference type="EMBL" id="KAI1702246.1"/>
    </source>
</evidence>
<keyword evidence="2" id="KW-1185">Reference proteome</keyword>
<reference evidence="1" key="1">
    <citation type="submission" date="2022-01" db="EMBL/GenBank/DDBJ databases">
        <title>Genome Sequence Resource for Two Populations of Ditylenchus destructor, the Migratory Endoparasitic Phytonematode.</title>
        <authorList>
            <person name="Zhang H."/>
            <person name="Lin R."/>
            <person name="Xie B."/>
        </authorList>
    </citation>
    <scope>NUCLEOTIDE SEQUENCE</scope>
    <source>
        <strain evidence="1">BazhouSP</strain>
    </source>
</reference>
<sequence>MGDSDQTKLNFIIPLRFVVSAGVSNIYPQLYDKAHPEYLHQPKKGPIWERIAREAEFGMRKARRPDGIQFAPVFWPTTSVFQRVAMEKPHRPTFMAKNSHFCEHAAQQEKDFDQFYDYPIGDTEELQTAPPAKRKPTTPRFQVNSDINALDAKFLSVLEQQDDQWTQFGKFVGASLSQKSDKKKQRELCMKIHQLLNEYDSD</sequence>
<evidence type="ECO:0000313" key="2">
    <source>
        <dbReference type="Proteomes" id="UP001201812"/>
    </source>
</evidence>
<dbReference type="AlphaFoldDB" id="A0AAD4MP81"/>
<accession>A0AAD4MP81</accession>
<protein>
    <recommendedName>
        <fullName evidence="3">MADF domain-containing protein</fullName>
    </recommendedName>
</protein>
<organism evidence="1 2">
    <name type="scientific">Ditylenchus destructor</name>
    <dbReference type="NCBI Taxonomy" id="166010"/>
    <lineage>
        <taxon>Eukaryota</taxon>
        <taxon>Metazoa</taxon>
        <taxon>Ecdysozoa</taxon>
        <taxon>Nematoda</taxon>
        <taxon>Chromadorea</taxon>
        <taxon>Rhabditida</taxon>
        <taxon>Tylenchina</taxon>
        <taxon>Tylenchomorpha</taxon>
        <taxon>Sphaerularioidea</taxon>
        <taxon>Anguinidae</taxon>
        <taxon>Anguininae</taxon>
        <taxon>Ditylenchus</taxon>
    </lineage>
</organism>
<evidence type="ECO:0008006" key="3">
    <source>
        <dbReference type="Google" id="ProtNLM"/>
    </source>
</evidence>
<gene>
    <name evidence="1" type="ORF">DdX_15584</name>
</gene>
<comment type="caution">
    <text evidence="1">The sequence shown here is derived from an EMBL/GenBank/DDBJ whole genome shotgun (WGS) entry which is preliminary data.</text>
</comment>
<name>A0AAD4MP81_9BILA</name>
<dbReference type="Proteomes" id="UP001201812">
    <property type="component" value="Unassembled WGS sequence"/>
</dbReference>
<dbReference type="EMBL" id="JAKKPZ010000102">
    <property type="protein sequence ID" value="KAI1702246.1"/>
    <property type="molecule type" value="Genomic_DNA"/>
</dbReference>
<proteinExistence type="predicted"/>